<evidence type="ECO:0000313" key="1">
    <source>
        <dbReference type="EMBL" id="MCW9707146.1"/>
    </source>
</evidence>
<sequence length="113" mass="12691">MGYPLVKISNSTRHVIRGKVEYASVFCSNDDYEINPGQEWEAESRGVCLLTKITARIFTDDGVIEASPYESSGTSYSQFAVVKRGEDYVVTRVVNLKDDVGDVKYDEPTEKQK</sequence>
<keyword evidence="2" id="KW-1185">Reference proteome</keyword>
<comment type="caution">
    <text evidence="1">The sequence shown here is derived from an EMBL/GenBank/DDBJ whole genome shotgun (WGS) entry which is preliminary data.</text>
</comment>
<gene>
    <name evidence="1" type="ORF">J6I44_09785</name>
</gene>
<dbReference type="EMBL" id="JAGGJA010000005">
    <property type="protein sequence ID" value="MCW9707146.1"/>
    <property type="molecule type" value="Genomic_DNA"/>
</dbReference>
<proteinExistence type="predicted"/>
<evidence type="ECO:0000313" key="2">
    <source>
        <dbReference type="Proteomes" id="UP001207918"/>
    </source>
</evidence>
<dbReference type="RefSeq" id="WP_265765901.1">
    <property type="nucleotide sequence ID" value="NZ_JAGGJA010000005.1"/>
</dbReference>
<reference evidence="1 2" key="1">
    <citation type="submission" date="2021-03" db="EMBL/GenBank/DDBJ databases">
        <title>Aliifodinibius sp. nov., a new bacterium isolated from saline soil.</title>
        <authorList>
            <person name="Galisteo C."/>
            <person name="De La Haba R."/>
            <person name="Sanchez-Porro C."/>
            <person name="Ventosa A."/>
        </authorList>
    </citation>
    <scope>NUCLEOTIDE SEQUENCE [LARGE SCALE GENOMIC DNA]</scope>
    <source>
        <strain evidence="1 2">1BSP15-2V2</strain>
    </source>
</reference>
<accession>A0ABT3PMH2</accession>
<organism evidence="1 2">
    <name type="scientific">Fodinibius salsisoli</name>
    <dbReference type="NCBI Taxonomy" id="2820877"/>
    <lineage>
        <taxon>Bacteria</taxon>
        <taxon>Pseudomonadati</taxon>
        <taxon>Balneolota</taxon>
        <taxon>Balneolia</taxon>
        <taxon>Balneolales</taxon>
        <taxon>Balneolaceae</taxon>
        <taxon>Fodinibius</taxon>
    </lineage>
</organism>
<dbReference type="Proteomes" id="UP001207918">
    <property type="component" value="Unassembled WGS sequence"/>
</dbReference>
<name>A0ABT3PMH2_9BACT</name>
<protein>
    <submittedName>
        <fullName evidence="1">Uncharacterized protein</fullName>
    </submittedName>
</protein>